<sequence length="472" mass="53131">MLLLVFLVWSFVNPSSCFFNVYPKIKQISFKGDPGEPLYLTPLIEAGKIKEAQSAANVGPLKGAENITSFSGYLTVNKKFNSNLFFWFFPVESNNYPSAPVVLWLQGGPGSSSLFGLFTENGPFSVNSKYYLKLRKYSWTKTHSVIYIDNPVGTGYSFTESDDGYARNETAVGEDLYNALLQFFQLFPELQQSEFYVTGESYAGKYVPALSYTIHTKNPGAKQVINFKGMAIGNGLCDPEHMLKYGDYLYQIGLIDVNGRTVFHKMEDVAMKYIQEKKWNEAFDVFDKLLNGDVHGGTVLYNLTGFSFYFNYLHHKGEGNDALGTYIQLAKVRKAIHVGNLTFHTDNKVEEHLKQDIMQSVKPWVEILLEEYRVLIYNGQLDIIVAYPLTLGFLQALDWSGAAAYKTAPRLQWHVGNDLAGYAKSVNHLTEILVIQVTGCSKSDSHCVLHFSTISMAGDIYFCSTVFRVTKD</sequence>
<dbReference type="Proteomes" id="UP000235965">
    <property type="component" value="Unassembled WGS sequence"/>
</dbReference>
<dbReference type="PANTHER" id="PTHR11802:SF472">
    <property type="entry name" value="SERINE CARBOXYPEPTIDASE CPVL-RELATED"/>
    <property type="match status" value="1"/>
</dbReference>
<feature type="chain" id="PRO_5014207018" description="Carboxypeptidase" evidence="7">
    <location>
        <begin position="18"/>
        <end position="472"/>
    </location>
</feature>
<dbReference type="InterPro" id="IPR029058">
    <property type="entry name" value="AB_hydrolase_fold"/>
</dbReference>
<dbReference type="STRING" id="105785.A0A2J7RDU9"/>
<keyword evidence="2 7" id="KW-0121">Carboxypeptidase</keyword>
<dbReference type="InParanoid" id="A0A2J7RDU9"/>
<evidence type="ECO:0000256" key="5">
    <source>
        <dbReference type="ARBA" id="ARBA00022801"/>
    </source>
</evidence>
<evidence type="ECO:0000313" key="9">
    <source>
        <dbReference type="Proteomes" id="UP000235965"/>
    </source>
</evidence>
<dbReference type="PRINTS" id="PR00724">
    <property type="entry name" value="CRBOXYPTASEC"/>
</dbReference>
<proteinExistence type="inferred from homology"/>
<dbReference type="SUPFAM" id="SSF53474">
    <property type="entry name" value="alpha/beta-Hydrolases"/>
    <property type="match status" value="1"/>
</dbReference>
<gene>
    <name evidence="8" type="primary">VCP_3</name>
    <name evidence="8" type="ORF">B7P43_G05986</name>
</gene>
<keyword evidence="4 7" id="KW-0732">Signal</keyword>
<evidence type="ECO:0000256" key="6">
    <source>
        <dbReference type="ARBA" id="ARBA00023180"/>
    </source>
</evidence>
<dbReference type="GO" id="GO:0004185">
    <property type="term" value="F:serine-type carboxypeptidase activity"/>
    <property type="evidence" value="ECO:0007669"/>
    <property type="project" value="UniProtKB-UniRule"/>
</dbReference>
<keyword evidence="3 7" id="KW-0645">Protease</keyword>
<dbReference type="FunCoup" id="A0A2J7RDU9">
    <property type="interactions" value="58"/>
</dbReference>
<keyword evidence="9" id="KW-1185">Reference proteome</keyword>
<organism evidence="8 9">
    <name type="scientific">Cryptotermes secundus</name>
    <dbReference type="NCBI Taxonomy" id="105785"/>
    <lineage>
        <taxon>Eukaryota</taxon>
        <taxon>Metazoa</taxon>
        <taxon>Ecdysozoa</taxon>
        <taxon>Arthropoda</taxon>
        <taxon>Hexapoda</taxon>
        <taxon>Insecta</taxon>
        <taxon>Pterygota</taxon>
        <taxon>Neoptera</taxon>
        <taxon>Polyneoptera</taxon>
        <taxon>Dictyoptera</taxon>
        <taxon>Blattodea</taxon>
        <taxon>Blattoidea</taxon>
        <taxon>Termitoidae</taxon>
        <taxon>Kalotermitidae</taxon>
        <taxon>Cryptotermitinae</taxon>
        <taxon>Cryptotermes</taxon>
    </lineage>
</organism>
<comment type="caution">
    <text evidence="8">The sequence shown here is derived from an EMBL/GenBank/DDBJ whole genome shotgun (WGS) entry which is preliminary data.</text>
</comment>
<evidence type="ECO:0000256" key="1">
    <source>
        <dbReference type="ARBA" id="ARBA00009431"/>
    </source>
</evidence>
<comment type="similarity">
    <text evidence="1 7">Belongs to the peptidase S10 family.</text>
</comment>
<name>A0A2J7RDU9_9NEOP</name>
<feature type="signal peptide" evidence="7">
    <location>
        <begin position="1"/>
        <end position="17"/>
    </location>
</feature>
<dbReference type="EMBL" id="NEVH01005284">
    <property type="protein sequence ID" value="PNF39004.1"/>
    <property type="molecule type" value="Genomic_DNA"/>
</dbReference>
<dbReference type="FunFam" id="3.40.50.1820:FF:000096">
    <property type="entry name" value="Carboxypeptidase vitellogenic-like"/>
    <property type="match status" value="1"/>
</dbReference>
<evidence type="ECO:0000256" key="3">
    <source>
        <dbReference type="ARBA" id="ARBA00022670"/>
    </source>
</evidence>
<dbReference type="PANTHER" id="PTHR11802">
    <property type="entry name" value="SERINE PROTEASE FAMILY S10 SERINE CARBOXYPEPTIDASE"/>
    <property type="match status" value="1"/>
</dbReference>
<accession>A0A2J7RDU9</accession>
<keyword evidence="6" id="KW-0325">Glycoprotein</keyword>
<dbReference type="AlphaFoldDB" id="A0A2J7RDU9"/>
<dbReference type="GO" id="GO:0006508">
    <property type="term" value="P:proteolysis"/>
    <property type="evidence" value="ECO:0007669"/>
    <property type="project" value="UniProtKB-KW"/>
</dbReference>
<dbReference type="InterPro" id="IPR001563">
    <property type="entry name" value="Peptidase_S10"/>
</dbReference>
<evidence type="ECO:0000256" key="7">
    <source>
        <dbReference type="RuleBase" id="RU361156"/>
    </source>
</evidence>
<dbReference type="InterPro" id="IPR018202">
    <property type="entry name" value="Ser_caboxypep_ser_AS"/>
</dbReference>
<dbReference type="PROSITE" id="PS00131">
    <property type="entry name" value="CARBOXYPEPT_SER_SER"/>
    <property type="match status" value="1"/>
</dbReference>
<dbReference type="OrthoDB" id="443318at2759"/>
<evidence type="ECO:0000256" key="4">
    <source>
        <dbReference type="ARBA" id="ARBA00022729"/>
    </source>
</evidence>
<evidence type="ECO:0000313" key="8">
    <source>
        <dbReference type="EMBL" id="PNF39004.1"/>
    </source>
</evidence>
<keyword evidence="5 7" id="KW-0378">Hydrolase</keyword>
<dbReference type="Pfam" id="PF00450">
    <property type="entry name" value="Peptidase_S10"/>
    <property type="match status" value="1"/>
</dbReference>
<dbReference type="Gene3D" id="3.40.50.1820">
    <property type="entry name" value="alpha/beta hydrolase"/>
    <property type="match status" value="1"/>
</dbReference>
<protein>
    <recommendedName>
        <fullName evidence="7">Carboxypeptidase</fullName>
        <ecNumber evidence="7">3.4.16.-</ecNumber>
    </recommendedName>
</protein>
<evidence type="ECO:0000256" key="2">
    <source>
        <dbReference type="ARBA" id="ARBA00022645"/>
    </source>
</evidence>
<reference evidence="8 9" key="1">
    <citation type="submission" date="2017-12" db="EMBL/GenBank/DDBJ databases">
        <title>Hemimetabolous genomes reveal molecular basis of termite eusociality.</title>
        <authorList>
            <person name="Harrison M.C."/>
            <person name="Jongepier E."/>
            <person name="Robertson H.M."/>
            <person name="Arning N."/>
            <person name="Bitard-Feildel T."/>
            <person name="Chao H."/>
            <person name="Childers C.P."/>
            <person name="Dinh H."/>
            <person name="Doddapaneni H."/>
            <person name="Dugan S."/>
            <person name="Gowin J."/>
            <person name="Greiner C."/>
            <person name="Han Y."/>
            <person name="Hu H."/>
            <person name="Hughes D.S.T."/>
            <person name="Huylmans A.-K."/>
            <person name="Kemena C."/>
            <person name="Kremer L.P.M."/>
            <person name="Lee S.L."/>
            <person name="Lopez-Ezquerra A."/>
            <person name="Mallet L."/>
            <person name="Monroy-Kuhn J.M."/>
            <person name="Moser A."/>
            <person name="Murali S.C."/>
            <person name="Muzny D.M."/>
            <person name="Otani S."/>
            <person name="Piulachs M.-D."/>
            <person name="Poelchau M."/>
            <person name="Qu J."/>
            <person name="Schaub F."/>
            <person name="Wada-Katsumata A."/>
            <person name="Worley K.C."/>
            <person name="Xie Q."/>
            <person name="Ylla G."/>
            <person name="Poulsen M."/>
            <person name="Gibbs R.A."/>
            <person name="Schal C."/>
            <person name="Richards S."/>
            <person name="Belles X."/>
            <person name="Korb J."/>
            <person name="Bornberg-Bauer E."/>
        </authorList>
    </citation>
    <scope>NUCLEOTIDE SEQUENCE [LARGE SCALE GENOMIC DNA]</scope>
    <source>
        <tissue evidence="8">Whole body</tissue>
    </source>
</reference>
<dbReference type="EC" id="3.4.16.-" evidence="7"/>